<proteinExistence type="inferred from homology"/>
<evidence type="ECO:0000259" key="10">
    <source>
        <dbReference type="Pfam" id="PF17751"/>
    </source>
</evidence>
<evidence type="ECO:0000256" key="6">
    <source>
        <dbReference type="ARBA" id="ARBA00037963"/>
    </source>
</evidence>
<evidence type="ECO:0000256" key="3">
    <source>
        <dbReference type="ARBA" id="ARBA00022490"/>
    </source>
</evidence>
<dbReference type="Pfam" id="PF07888">
    <property type="entry name" value="CALCOCO1"/>
    <property type="match status" value="1"/>
</dbReference>
<dbReference type="AlphaFoldDB" id="A0AAD1R632"/>
<evidence type="ECO:0000313" key="11">
    <source>
        <dbReference type="EMBL" id="CAH2224714.1"/>
    </source>
</evidence>
<feature type="domain" description="Calcium binding and coiled-coil" evidence="9">
    <location>
        <begin position="122"/>
        <end position="595"/>
    </location>
</feature>
<evidence type="ECO:0000259" key="9">
    <source>
        <dbReference type="Pfam" id="PF07888"/>
    </source>
</evidence>
<evidence type="ECO:0000256" key="8">
    <source>
        <dbReference type="SAM" id="MobiDB-lite"/>
    </source>
</evidence>
<dbReference type="Gene3D" id="2.60.40.2840">
    <property type="match status" value="1"/>
</dbReference>
<name>A0AAD1R632_PELCU</name>
<accession>A0AAD1R632</accession>
<evidence type="ECO:0000256" key="7">
    <source>
        <dbReference type="SAM" id="Coils"/>
    </source>
</evidence>
<gene>
    <name evidence="11" type="ORF">PECUL_23A060235</name>
</gene>
<dbReference type="GO" id="GO:0005737">
    <property type="term" value="C:cytoplasm"/>
    <property type="evidence" value="ECO:0007669"/>
    <property type="project" value="UniProtKB-SubCell"/>
</dbReference>
<evidence type="ECO:0000256" key="1">
    <source>
        <dbReference type="ARBA" id="ARBA00004123"/>
    </source>
</evidence>
<protein>
    <submittedName>
        <fullName evidence="11">Calcium-binding and coiled-coil domain-containing 1</fullName>
    </submittedName>
</protein>
<dbReference type="EMBL" id="OW240912">
    <property type="protein sequence ID" value="CAH2224714.1"/>
    <property type="molecule type" value="Genomic_DNA"/>
</dbReference>
<dbReference type="InterPro" id="IPR051002">
    <property type="entry name" value="UBA_autophagy_assoc_protein"/>
</dbReference>
<keyword evidence="12" id="KW-1185">Reference proteome</keyword>
<organism evidence="11 12">
    <name type="scientific">Pelobates cultripes</name>
    <name type="common">Western spadefoot toad</name>
    <dbReference type="NCBI Taxonomy" id="61616"/>
    <lineage>
        <taxon>Eukaryota</taxon>
        <taxon>Metazoa</taxon>
        <taxon>Chordata</taxon>
        <taxon>Craniata</taxon>
        <taxon>Vertebrata</taxon>
        <taxon>Euteleostomi</taxon>
        <taxon>Amphibia</taxon>
        <taxon>Batrachia</taxon>
        <taxon>Anura</taxon>
        <taxon>Pelobatoidea</taxon>
        <taxon>Pelobatidae</taxon>
        <taxon>Pelobates</taxon>
    </lineage>
</organism>
<evidence type="ECO:0000313" key="12">
    <source>
        <dbReference type="Proteomes" id="UP001295444"/>
    </source>
</evidence>
<evidence type="ECO:0000256" key="4">
    <source>
        <dbReference type="ARBA" id="ARBA00023054"/>
    </source>
</evidence>
<comment type="similarity">
    <text evidence="6">Belongs to the CALCOCO family.</text>
</comment>
<dbReference type="PANTHER" id="PTHR31915">
    <property type="entry name" value="SKICH DOMAIN-CONTAINING PROTEIN"/>
    <property type="match status" value="1"/>
</dbReference>
<feature type="compositionally biased region" description="Low complexity" evidence="8">
    <location>
        <begin position="534"/>
        <end position="544"/>
    </location>
</feature>
<dbReference type="InterPro" id="IPR012852">
    <property type="entry name" value="CALCOCO1-like"/>
</dbReference>
<evidence type="ECO:0000256" key="2">
    <source>
        <dbReference type="ARBA" id="ARBA00004496"/>
    </source>
</evidence>
<reference evidence="11" key="1">
    <citation type="submission" date="2022-03" db="EMBL/GenBank/DDBJ databases">
        <authorList>
            <person name="Alioto T."/>
            <person name="Alioto T."/>
            <person name="Gomez Garrido J."/>
        </authorList>
    </citation>
    <scope>NUCLEOTIDE SEQUENCE</scope>
</reference>
<feature type="domain" description="SKICH" evidence="10">
    <location>
        <begin position="14"/>
        <end position="117"/>
    </location>
</feature>
<comment type="subcellular location">
    <subcellularLocation>
        <location evidence="2">Cytoplasm</location>
    </subcellularLocation>
    <subcellularLocation>
        <location evidence="1">Nucleus</location>
    </subcellularLocation>
</comment>
<feature type="coiled-coil region" evidence="7">
    <location>
        <begin position="145"/>
        <end position="200"/>
    </location>
</feature>
<dbReference type="Proteomes" id="UP001295444">
    <property type="component" value="Chromosome 01"/>
</dbReference>
<feature type="region of interest" description="Disordered" evidence="8">
    <location>
        <begin position="524"/>
        <end position="560"/>
    </location>
</feature>
<sequence>MEITNQSLQQEPSVNFLNVAHSYVPNTKVECHYTLPLGMKTSTSDWIGIFKVGAASIRDYDTFVWTSSPETSGERNSLQCSVQFQAYYLPRPGQQQYHFRYVDRYGIVRGCSDPFVFGDPGPLEDLVTLEDEETSMDMLLVVPKATLLQRQLEESQQERNALMRVRLELEEEVNTLQKKIDNLEAALKAADEKSNLLSQKLMYASLKDELVKKEYEILSSRENEHCDRIEQLLNDIEDMKKIVLDKDKEIHNLKEITLKRSSVWQTFLFPPDSWLKEEAAGAETHKGLLPCRGVEICQLVVGSEWAIVIVLKVQKCSIEEENGKLKLHLGDATSEKEHCQLQVGTLQEKLRSTMDVLSSNQQKVMLLSEELATASSIRDRTISDLHKSRLETADLAIKVSDLSLRYKEGLGQWWQEKTTLNHSLEAKRDQIVNLKAEKQSLEGSLQDERYKRQALESKLNQEKDASQVQLSESRRELNELKSALRVAQMEKEQQRLARQDLMLYVRRLEERLDKLADEKWKEDKMLEEEPTGGLSQSSSPAALSDSEEESPEMQRLPNQLGACRISDQQCSSTQFPKELQKVVINQPAPIACQLQPLPEDSPDSW</sequence>
<keyword evidence="5" id="KW-0539">Nucleus</keyword>
<dbReference type="GO" id="GO:0003713">
    <property type="term" value="F:transcription coactivator activity"/>
    <property type="evidence" value="ECO:0007669"/>
    <property type="project" value="TreeGrafter"/>
</dbReference>
<dbReference type="InterPro" id="IPR041611">
    <property type="entry name" value="SKICH"/>
</dbReference>
<dbReference type="Pfam" id="PF17751">
    <property type="entry name" value="SKICH"/>
    <property type="match status" value="1"/>
</dbReference>
<dbReference type="PANTHER" id="PTHR31915:SF5">
    <property type="entry name" value="CALCIUM-BINDING AND COILED-COIL DOMAIN-CONTAINING PROTEIN 1"/>
    <property type="match status" value="1"/>
</dbReference>
<keyword evidence="3" id="KW-0963">Cytoplasm</keyword>
<dbReference type="GO" id="GO:0045944">
    <property type="term" value="P:positive regulation of transcription by RNA polymerase II"/>
    <property type="evidence" value="ECO:0007669"/>
    <property type="project" value="TreeGrafter"/>
</dbReference>
<keyword evidence="4 7" id="KW-0175">Coiled coil</keyword>
<evidence type="ECO:0000256" key="5">
    <source>
        <dbReference type="ARBA" id="ARBA00023242"/>
    </source>
</evidence>
<dbReference type="GO" id="GO:0005634">
    <property type="term" value="C:nucleus"/>
    <property type="evidence" value="ECO:0007669"/>
    <property type="project" value="UniProtKB-SubCell"/>
</dbReference>